<keyword evidence="5 6" id="KW-0472">Membrane</keyword>
<dbReference type="GO" id="GO:0022857">
    <property type="term" value="F:transmembrane transporter activity"/>
    <property type="evidence" value="ECO:0007669"/>
    <property type="project" value="InterPro"/>
</dbReference>
<feature type="transmembrane region" description="Helical" evidence="6">
    <location>
        <begin position="272"/>
        <end position="297"/>
    </location>
</feature>
<feature type="transmembrane region" description="Helical" evidence="6">
    <location>
        <begin position="83"/>
        <end position="103"/>
    </location>
</feature>
<dbReference type="InterPro" id="IPR020846">
    <property type="entry name" value="MFS_dom"/>
</dbReference>
<dbReference type="Gene3D" id="1.20.1250.20">
    <property type="entry name" value="MFS general substrate transporter like domains"/>
    <property type="match status" value="2"/>
</dbReference>
<dbReference type="SUPFAM" id="SSF103473">
    <property type="entry name" value="MFS general substrate transporter"/>
    <property type="match status" value="1"/>
</dbReference>
<keyword evidence="2" id="KW-0813">Transport</keyword>
<feature type="transmembrane region" description="Helical" evidence="6">
    <location>
        <begin position="399"/>
        <end position="418"/>
    </location>
</feature>
<comment type="subcellular location">
    <subcellularLocation>
        <location evidence="1">Cell membrane</location>
        <topology evidence="1">Multi-pass membrane protein</topology>
    </subcellularLocation>
</comment>
<evidence type="ECO:0000256" key="4">
    <source>
        <dbReference type="ARBA" id="ARBA00022989"/>
    </source>
</evidence>
<organism evidence="8 9">
    <name type="scientific">Catenuloplanes atrovinosus</name>
    <dbReference type="NCBI Taxonomy" id="137266"/>
    <lineage>
        <taxon>Bacteria</taxon>
        <taxon>Bacillati</taxon>
        <taxon>Actinomycetota</taxon>
        <taxon>Actinomycetes</taxon>
        <taxon>Micromonosporales</taxon>
        <taxon>Micromonosporaceae</taxon>
        <taxon>Catenuloplanes</taxon>
    </lineage>
</organism>
<proteinExistence type="predicted"/>
<feature type="transmembrane region" description="Helical" evidence="6">
    <location>
        <begin position="239"/>
        <end position="260"/>
    </location>
</feature>
<dbReference type="Pfam" id="PF07690">
    <property type="entry name" value="MFS_1"/>
    <property type="match status" value="1"/>
</dbReference>
<feature type="domain" description="Major facilitator superfamily (MFS) profile" evidence="7">
    <location>
        <begin position="19"/>
        <end position="425"/>
    </location>
</feature>
<evidence type="ECO:0000256" key="5">
    <source>
        <dbReference type="ARBA" id="ARBA00023136"/>
    </source>
</evidence>
<dbReference type="AlphaFoldDB" id="A0AAE3YTF4"/>
<dbReference type="PANTHER" id="PTHR23505:SF79">
    <property type="entry name" value="PROTEIN SPINSTER"/>
    <property type="match status" value="1"/>
</dbReference>
<gene>
    <name evidence="8" type="ORF">J2S41_006371</name>
</gene>
<dbReference type="Proteomes" id="UP001183643">
    <property type="component" value="Unassembled WGS sequence"/>
</dbReference>
<evidence type="ECO:0000313" key="8">
    <source>
        <dbReference type="EMBL" id="MDR7279593.1"/>
    </source>
</evidence>
<feature type="transmembrane region" description="Helical" evidence="6">
    <location>
        <begin position="309"/>
        <end position="329"/>
    </location>
</feature>
<evidence type="ECO:0000256" key="2">
    <source>
        <dbReference type="ARBA" id="ARBA00022448"/>
    </source>
</evidence>
<evidence type="ECO:0000259" key="7">
    <source>
        <dbReference type="PROSITE" id="PS50850"/>
    </source>
</evidence>
<name>A0AAE3YTF4_9ACTN</name>
<dbReference type="InterPro" id="IPR036259">
    <property type="entry name" value="MFS_trans_sf"/>
</dbReference>
<feature type="transmembrane region" description="Helical" evidence="6">
    <location>
        <begin position="335"/>
        <end position="360"/>
    </location>
</feature>
<dbReference type="PANTHER" id="PTHR23505">
    <property type="entry name" value="SPINSTER"/>
    <property type="match status" value="1"/>
</dbReference>
<dbReference type="EMBL" id="JAVDYB010000001">
    <property type="protein sequence ID" value="MDR7279593.1"/>
    <property type="molecule type" value="Genomic_DNA"/>
</dbReference>
<dbReference type="InterPro" id="IPR044770">
    <property type="entry name" value="MFS_spinster-like"/>
</dbReference>
<evidence type="ECO:0000256" key="3">
    <source>
        <dbReference type="ARBA" id="ARBA00022692"/>
    </source>
</evidence>
<evidence type="ECO:0000256" key="6">
    <source>
        <dbReference type="SAM" id="Phobius"/>
    </source>
</evidence>
<accession>A0AAE3YTF4</accession>
<dbReference type="InterPro" id="IPR011701">
    <property type="entry name" value="MFS"/>
</dbReference>
<dbReference type="GO" id="GO:0005886">
    <property type="term" value="C:plasma membrane"/>
    <property type="evidence" value="ECO:0007669"/>
    <property type="project" value="UniProtKB-SubCell"/>
</dbReference>
<dbReference type="RefSeq" id="WP_310373495.1">
    <property type="nucleotide sequence ID" value="NZ_JAVDYB010000001.1"/>
</dbReference>
<feature type="transmembrane region" description="Helical" evidence="6">
    <location>
        <begin position="372"/>
        <end position="393"/>
    </location>
</feature>
<evidence type="ECO:0000256" key="1">
    <source>
        <dbReference type="ARBA" id="ARBA00004651"/>
    </source>
</evidence>
<dbReference type="PROSITE" id="PS50850">
    <property type="entry name" value="MFS"/>
    <property type="match status" value="1"/>
</dbReference>
<keyword evidence="9" id="KW-1185">Reference proteome</keyword>
<feature type="transmembrane region" description="Helical" evidence="6">
    <location>
        <begin position="175"/>
        <end position="197"/>
    </location>
</feature>
<evidence type="ECO:0000313" key="9">
    <source>
        <dbReference type="Proteomes" id="UP001183643"/>
    </source>
</evidence>
<protein>
    <submittedName>
        <fullName evidence="8">MFS family permease</fullName>
    </submittedName>
</protein>
<keyword evidence="4 6" id="KW-1133">Transmembrane helix</keyword>
<keyword evidence="3 6" id="KW-0812">Transmembrane</keyword>
<feature type="transmembrane region" description="Helical" evidence="6">
    <location>
        <begin position="54"/>
        <end position="77"/>
    </location>
</feature>
<comment type="caution">
    <text evidence="8">The sequence shown here is derived from an EMBL/GenBank/DDBJ whole genome shotgun (WGS) entry which is preliminary data.</text>
</comment>
<sequence>MTAPTMTFRKVLSTGGPATLAVLVGLQLLDTVDNAMFIVFAPDIRDTLGLTSEATVVVGQLAAVMVALGALPLGLLGDRRRRTVIVGVCTFVWAVAAALLGLAQSLWQLAAIRIGAGAGKANEGPIQVSLLTDAYPPAGRGRVLGLHRGAQPLGIVIGPLLATAVAAAVPAGQEAWRWAFVLLAVPAILLGVAALRLREPVRGHVEREALLGDDPVPVPLARPVTLRATFARLRRIRTFYLVMIALGALGLCVGAVPSYLSLILGDELGQGAGARGVITAVTAVGGLAGAVLGGVYGDRVFRRSPVASLYLAVGALAVLGAGFAVQAYAPNVATYVVVGMIAGGMTFAGLVPLSIIVAAVTPPEIRATAFGLVGLYLSVVGGLGGALVISVLSQVWGPQAAVAVVAPAASVVAGLVLARAARHLHGDLDRAAADVLERRAERVG</sequence>
<reference evidence="8" key="1">
    <citation type="submission" date="2023-07" db="EMBL/GenBank/DDBJ databases">
        <title>Sequencing the genomes of 1000 actinobacteria strains.</title>
        <authorList>
            <person name="Klenk H.-P."/>
        </authorList>
    </citation>
    <scope>NUCLEOTIDE SEQUENCE</scope>
    <source>
        <strain evidence="8">DSM 44707</strain>
    </source>
</reference>